<dbReference type="InterPro" id="IPR032675">
    <property type="entry name" value="LRR_dom_sf"/>
</dbReference>
<keyword evidence="2" id="KW-0732">Signal</keyword>
<sequence length="591" mass="66741">MRLLTLLSALAAFTTLTLAIAVPEDDPSDSLIVIPLSDSTNPNSKIFQSGTAAEVHSVGAKGEHYTEYLGNNHDHNCRGTETNIQEINVYKGCGCYLYMHGICSYKDRVGTFTAPGDKDSGYKKVNNPSKGKRSAANLPVPRVPDDILHYLVPFIESDADLRNYRLVNKVCAESGAKELFRAVKFHASRASVERIKQIAASDTLRKHVRTIVWDSNIWKHDRCTTLGSYVAYVCSRYRVDNLVEDGEDLFDDNMLDYLPCIREGTLGELIGNVRKKLGMGPNEVFSGEQWKAFKQTVRTHHDAYTKLFREEQIVEKRGLCTRESFARLLEPLRNLSEIMVCNGQFQFTNQQYQNRWTISPPVVAGLLALRQVNLSFFREHLPILPNRFEEHNQRLTSLTLDILVWWNRISDHLITGSVKHSLIKDYLRSASNLRSLSLSFHFQDRHRITGERVDIADVVPPETWTKLEQLSLHRLATSEDDLACLLEDNSRTLTSLTLGSIQLMRRVPIAKAAGCAVPGWRELFERVKPSLKLKSAKVVGPLSDREMNLYGQETDEGPSLALAEWLVHGSGECPVPLLVHRQNDLMLLSNT</sequence>
<organism evidence="3 4">
    <name type="scientific">Lophiotrema nucula</name>
    <dbReference type="NCBI Taxonomy" id="690887"/>
    <lineage>
        <taxon>Eukaryota</taxon>
        <taxon>Fungi</taxon>
        <taxon>Dikarya</taxon>
        <taxon>Ascomycota</taxon>
        <taxon>Pezizomycotina</taxon>
        <taxon>Dothideomycetes</taxon>
        <taxon>Pleosporomycetidae</taxon>
        <taxon>Pleosporales</taxon>
        <taxon>Lophiotremataceae</taxon>
        <taxon>Lophiotrema</taxon>
    </lineage>
</organism>
<feature type="chain" id="PRO_5025498474" description="F-box domain-containing protein" evidence="2">
    <location>
        <begin position="20"/>
        <end position="591"/>
    </location>
</feature>
<dbReference type="Proteomes" id="UP000799770">
    <property type="component" value="Unassembled WGS sequence"/>
</dbReference>
<evidence type="ECO:0000256" key="1">
    <source>
        <dbReference type="SAM" id="MobiDB-lite"/>
    </source>
</evidence>
<proteinExistence type="predicted"/>
<evidence type="ECO:0000313" key="4">
    <source>
        <dbReference type="Proteomes" id="UP000799770"/>
    </source>
</evidence>
<protein>
    <recommendedName>
        <fullName evidence="5">F-box domain-containing protein</fullName>
    </recommendedName>
</protein>
<reference evidence="3" key="1">
    <citation type="journal article" date="2020" name="Stud. Mycol.">
        <title>101 Dothideomycetes genomes: a test case for predicting lifestyles and emergence of pathogens.</title>
        <authorList>
            <person name="Haridas S."/>
            <person name="Albert R."/>
            <person name="Binder M."/>
            <person name="Bloem J."/>
            <person name="Labutti K."/>
            <person name="Salamov A."/>
            <person name="Andreopoulos B."/>
            <person name="Baker S."/>
            <person name="Barry K."/>
            <person name="Bills G."/>
            <person name="Bluhm B."/>
            <person name="Cannon C."/>
            <person name="Castanera R."/>
            <person name="Culley D."/>
            <person name="Daum C."/>
            <person name="Ezra D."/>
            <person name="Gonzalez J."/>
            <person name="Henrissat B."/>
            <person name="Kuo A."/>
            <person name="Liang C."/>
            <person name="Lipzen A."/>
            <person name="Lutzoni F."/>
            <person name="Magnuson J."/>
            <person name="Mondo S."/>
            <person name="Nolan M."/>
            <person name="Ohm R."/>
            <person name="Pangilinan J."/>
            <person name="Park H.-J."/>
            <person name="Ramirez L."/>
            <person name="Alfaro M."/>
            <person name="Sun H."/>
            <person name="Tritt A."/>
            <person name="Yoshinaga Y."/>
            <person name="Zwiers L.-H."/>
            <person name="Turgeon B."/>
            <person name="Goodwin S."/>
            <person name="Spatafora J."/>
            <person name="Crous P."/>
            <person name="Grigoriev I."/>
        </authorList>
    </citation>
    <scope>NUCLEOTIDE SEQUENCE</scope>
    <source>
        <strain evidence="3">CBS 627.86</strain>
    </source>
</reference>
<dbReference type="OrthoDB" id="5422579at2759"/>
<dbReference type="EMBL" id="ML977337">
    <property type="protein sequence ID" value="KAF2110786.1"/>
    <property type="molecule type" value="Genomic_DNA"/>
</dbReference>
<dbReference type="SUPFAM" id="SSF52047">
    <property type="entry name" value="RNI-like"/>
    <property type="match status" value="1"/>
</dbReference>
<dbReference type="Gene3D" id="3.80.10.10">
    <property type="entry name" value="Ribonuclease Inhibitor"/>
    <property type="match status" value="1"/>
</dbReference>
<gene>
    <name evidence="3" type="ORF">BDV96DRAFT_650883</name>
</gene>
<evidence type="ECO:0008006" key="5">
    <source>
        <dbReference type="Google" id="ProtNLM"/>
    </source>
</evidence>
<accession>A0A6A5YUV7</accession>
<keyword evidence="4" id="KW-1185">Reference proteome</keyword>
<evidence type="ECO:0000313" key="3">
    <source>
        <dbReference type="EMBL" id="KAF2110786.1"/>
    </source>
</evidence>
<feature type="region of interest" description="Disordered" evidence="1">
    <location>
        <begin position="116"/>
        <end position="138"/>
    </location>
</feature>
<dbReference type="AlphaFoldDB" id="A0A6A5YUV7"/>
<feature type="signal peptide" evidence="2">
    <location>
        <begin position="1"/>
        <end position="19"/>
    </location>
</feature>
<name>A0A6A5YUV7_9PLEO</name>
<evidence type="ECO:0000256" key="2">
    <source>
        <dbReference type="SAM" id="SignalP"/>
    </source>
</evidence>